<evidence type="ECO:0000256" key="2">
    <source>
        <dbReference type="ARBA" id="ARBA00006112"/>
    </source>
</evidence>
<keyword evidence="4 5" id="KW-0501">Molybdenum cofactor biosynthesis</keyword>
<dbReference type="NCBIfam" id="TIGR00177">
    <property type="entry name" value="molyb_syn"/>
    <property type="match status" value="1"/>
</dbReference>
<dbReference type="PANTHER" id="PTHR43232">
    <property type="entry name" value="MOLYBDENUM COFACTOR BIOSYNTHESIS PROTEIN B"/>
    <property type="match status" value="1"/>
</dbReference>
<protein>
    <recommendedName>
        <fullName evidence="3 5">Molybdenum cofactor biosynthesis protein B</fullName>
    </recommendedName>
</protein>
<dbReference type="Gene3D" id="3.40.980.10">
    <property type="entry name" value="MoaB/Mog-like domain"/>
    <property type="match status" value="1"/>
</dbReference>
<evidence type="ECO:0000256" key="4">
    <source>
        <dbReference type="ARBA" id="ARBA00023150"/>
    </source>
</evidence>
<evidence type="ECO:0000259" key="6">
    <source>
        <dbReference type="SMART" id="SM00852"/>
    </source>
</evidence>
<sequence>MGVKRGLDPHGRAGRPAACAVVTVSDTRGPRDDRSGDAVARALTRAGHRVVSRAWVRDDVAGIRRAVRAALARRAVDVVVLTGGTGIAPRDRTPEAVRPLLERELPGFGERFRALSVRDVGSAAWLSRAGAGVARGRLIVWLPGATRAVALAISRVAGPELAHAIRLLERPETGA</sequence>
<name>A0A538TV90_UNCEI</name>
<dbReference type="PROSITE" id="PS01078">
    <property type="entry name" value="MOCF_BIOSYNTHESIS_1"/>
    <property type="match status" value="1"/>
</dbReference>
<dbReference type="InterPro" id="IPR012245">
    <property type="entry name" value="MoaB"/>
</dbReference>
<organism evidence="7 8">
    <name type="scientific">Eiseniibacteriota bacterium</name>
    <dbReference type="NCBI Taxonomy" id="2212470"/>
    <lineage>
        <taxon>Bacteria</taxon>
        <taxon>Candidatus Eiseniibacteriota</taxon>
    </lineage>
</organism>
<dbReference type="UniPathway" id="UPA00344"/>
<dbReference type="Pfam" id="PF00994">
    <property type="entry name" value="MoCF_biosynth"/>
    <property type="match status" value="1"/>
</dbReference>
<dbReference type="CDD" id="cd00886">
    <property type="entry name" value="MogA_MoaB"/>
    <property type="match status" value="1"/>
</dbReference>
<dbReference type="Proteomes" id="UP000319836">
    <property type="component" value="Unassembled WGS sequence"/>
</dbReference>
<dbReference type="InterPro" id="IPR036425">
    <property type="entry name" value="MoaB/Mog-like_dom_sf"/>
</dbReference>
<proteinExistence type="inferred from homology"/>
<comment type="pathway">
    <text evidence="1 5">Cofactor biosynthesis; molybdopterin biosynthesis.</text>
</comment>
<dbReference type="PANTHER" id="PTHR43232:SF2">
    <property type="entry name" value="MOLYBDENUM COFACTOR BIOSYNTHESIS PROTEIN B"/>
    <property type="match status" value="1"/>
</dbReference>
<evidence type="ECO:0000256" key="3">
    <source>
        <dbReference type="ARBA" id="ARBA00015262"/>
    </source>
</evidence>
<dbReference type="GO" id="GO:0005829">
    <property type="term" value="C:cytosol"/>
    <property type="evidence" value="ECO:0007669"/>
    <property type="project" value="TreeGrafter"/>
</dbReference>
<gene>
    <name evidence="7" type="ORF">E6K80_15200</name>
</gene>
<accession>A0A538TV90</accession>
<dbReference type="AlphaFoldDB" id="A0A538TV90"/>
<dbReference type="EMBL" id="VBPA01000445">
    <property type="protein sequence ID" value="TMQ67521.1"/>
    <property type="molecule type" value="Genomic_DNA"/>
</dbReference>
<feature type="domain" description="MoaB/Mog" evidence="6">
    <location>
        <begin position="20"/>
        <end position="164"/>
    </location>
</feature>
<evidence type="ECO:0000256" key="1">
    <source>
        <dbReference type="ARBA" id="ARBA00005046"/>
    </source>
</evidence>
<dbReference type="InterPro" id="IPR001453">
    <property type="entry name" value="MoaB/Mog_dom"/>
</dbReference>
<dbReference type="InterPro" id="IPR008284">
    <property type="entry name" value="MoCF_biosynth_CS"/>
</dbReference>
<comment type="caution">
    <text evidence="7">The sequence shown here is derived from an EMBL/GenBank/DDBJ whole genome shotgun (WGS) entry which is preliminary data.</text>
</comment>
<reference evidence="7 8" key="1">
    <citation type="journal article" date="2019" name="Nat. Microbiol.">
        <title>Mediterranean grassland soil C-N compound turnover is dependent on rainfall and depth, and is mediated by genomically divergent microorganisms.</title>
        <authorList>
            <person name="Diamond S."/>
            <person name="Andeer P.F."/>
            <person name="Li Z."/>
            <person name="Crits-Christoph A."/>
            <person name="Burstein D."/>
            <person name="Anantharaman K."/>
            <person name="Lane K.R."/>
            <person name="Thomas B.C."/>
            <person name="Pan C."/>
            <person name="Northen T.R."/>
            <person name="Banfield J.F."/>
        </authorList>
    </citation>
    <scope>NUCLEOTIDE SEQUENCE [LARGE SCALE GENOMIC DNA]</scope>
    <source>
        <strain evidence="7">WS_10</strain>
    </source>
</reference>
<evidence type="ECO:0000313" key="7">
    <source>
        <dbReference type="EMBL" id="TMQ67521.1"/>
    </source>
</evidence>
<comment type="similarity">
    <text evidence="2 5">Belongs to the MoaB/Mog family.</text>
</comment>
<evidence type="ECO:0000313" key="8">
    <source>
        <dbReference type="Proteomes" id="UP000319836"/>
    </source>
</evidence>
<dbReference type="SMART" id="SM00852">
    <property type="entry name" value="MoCF_biosynth"/>
    <property type="match status" value="1"/>
</dbReference>
<comment type="function">
    <text evidence="5">May be involved in the biosynthesis of molybdopterin.</text>
</comment>
<dbReference type="PIRSF" id="PIRSF006443">
    <property type="entry name" value="MoaB"/>
    <property type="match status" value="1"/>
</dbReference>
<evidence type="ECO:0000256" key="5">
    <source>
        <dbReference type="PIRNR" id="PIRNR006443"/>
    </source>
</evidence>
<dbReference type="SUPFAM" id="SSF53218">
    <property type="entry name" value="Molybdenum cofactor biosynthesis proteins"/>
    <property type="match status" value="1"/>
</dbReference>
<dbReference type="GO" id="GO:0006777">
    <property type="term" value="P:Mo-molybdopterin cofactor biosynthetic process"/>
    <property type="evidence" value="ECO:0007669"/>
    <property type="project" value="UniProtKB-UniRule"/>
</dbReference>